<feature type="transmembrane region" description="Helical" evidence="1">
    <location>
        <begin position="12"/>
        <end position="35"/>
    </location>
</feature>
<name>A0A0G4F382_VITBC</name>
<evidence type="ECO:0000313" key="4">
    <source>
        <dbReference type="Proteomes" id="UP000041254"/>
    </source>
</evidence>
<proteinExistence type="predicted"/>
<feature type="transmembrane region" description="Helical" evidence="1">
    <location>
        <begin position="100"/>
        <end position="124"/>
    </location>
</feature>
<dbReference type="VEuPathDB" id="CryptoDB:Vbra_5600"/>
<sequence length="234" mass="26902">MSAIWWALSAAFSYLLGAFVIVGLIAGGLYWYGCFLDKADIDDIKRVLTYLVWVLCAVEVTMWLLGFTSGFYILLALVTNVWGFLDGIHRYPKPIVRDPVNLFVGKVTLLSVAKALTFVFGFRYRTSLWFLWWFFLNVWTLPLFFVMSLPFGDKRLSHAPMDTVDKDMLVQLYEAVIIPVHRRKLIVTLQHHTDMCIVSALRICPALDSLLAPLPTTTRDYYRQLLRKSAIRPV</sequence>
<keyword evidence="1" id="KW-1133">Transmembrane helix</keyword>
<feature type="transmembrane region" description="Helical" evidence="1">
    <location>
        <begin position="130"/>
        <end position="151"/>
    </location>
</feature>
<reference evidence="3 4" key="1">
    <citation type="submission" date="2014-11" db="EMBL/GenBank/DDBJ databases">
        <authorList>
            <person name="Zhu J."/>
            <person name="Qi W."/>
            <person name="Song R."/>
        </authorList>
    </citation>
    <scope>NUCLEOTIDE SEQUENCE [LARGE SCALE GENOMIC DNA]</scope>
</reference>
<dbReference type="OMA" id="CAVEVTM"/>
<feature type="transmembrane region" description="Helical" evidence="1">
    <location>
        <begin position="71"/>
        <end position="88"/>
    </location>
</feature>
<evidence type="ECO:0000313" key="3">
    <source>
        <dbReference type="EMBL" id="CEM06374.1"/>
    </source>
</evidence>
<keyword evidence="1" id="KW-0812">Transmembrane</keyword>
<evidence type="ECO:0000256" key="1">
    <source>
        <dbReference type="SAM" id="Phobius"/>
    </source>
</evidence>
<dbReference type="InParanoid" id="A0A0G4F382"/>
<protein>
    <recommendedName>
        <fullName evidence="2">SOCS box domain-containing protein</fullName>
    </recommendedName>
</protein>
<keyword evidence="4" id="KW-1185">Reference proteome</keyword>
<dbReference type="Proteomes" id="UP000041254">
    <property type="component" value="Unassembled WGS sequence"/>
</dbReference>
<dbReference type="AlphaFoldDB" id="A0A0G4F382"/>
<keyword evidence="1" id="KW-0472">Membrane</keyword>
<dbReference type="EMBL" id="CDMY01000366">
    <property type="protein sequence ID" value="CEM06374.1"/>
    <property type="molecule type" value="Genomic_DNA"/>
</dbReference>
<dbReference type="InterPro" id="IPR001496">
    <property type="entry name" value="SOCS_box"/>
</dbReference>
<organism evidence="3 4">
    <name type="scientific">Vitrella brassicaformis (strain CCMP3155)</name>
    <dbReference type="NCBI Taxonomy" id="1169540"/>
    <lineage>
        <taxon>Eukaryota</taxon>
        <taxon>Sar</taxon>
        <taxon>Alveolata</taxon>
        <taxon>Colpodellida</taxon>
        <taxon>Vitrellaceae</taxon>
        <taxon>Vitrella</taxon>
    </lineage>
</organism>
<evidence type="ECO:0000259" key="2">
    <source>
        <dbReference type="PROSITE" id="PS50225"/>
    </source>
</evidence>
<dbReference type="OrthoDB" id="413381at2759"/>
<accession>A0A0G4F382</accession>
<dbReference type="PROSITE" id="PS50225">
    <property type="entry name" value="SOCS"/>
    <property type="match status" value="1"/>
</dbReference>
<gene>
    <name evidence="3" type="ORF">Vbra_5600</name>
</gene>
<feature type="domain" description="SOCS box" evidence="2">
    <location>
        <begin position="175"/>
        <end position="228"/>
    </location>
</feature>